<protein>
    <submittedName>
        <fullName evidence="1">Uncharacterized protein</fullName>
    </submittedName>
</protein>
<dbReference type="EMBL" id="BROD01000001">
    <property type="protein sequence ID" value="GKX68336.1"/>
    <property type="molecule type" value="Genomic_DNA"/>
</dbReference>
<accession>A0ACB5RGW7</accession>
<evidence type="ECO:0000313" key="2">
    <source>
        <dbReference type="Proteomes" id="UP001058074"/>
    </source>
</evidence>
<organism evidence="1 2">
    <name type="scientific">Inconstantimicrobium mannanitabidum</name>
    <dbReference type="NCBI Taxonomy" id="1604901"/>
    <lineage>
        <taxon>Bacteria</taxon>
        <taxon>Bacillati</taxon>
        <taxon>Bacillota</taxon>
        <taxon>Clostridia</taxon>
        <taxon>Eubacteriales</taxon>
        <taxon>Clostridiaceae</taxon>
        <taxon>Inconstantimicrobium</taxon>
    </lineage>
</organism>
<dbReference type="Proteomes" id="UP001058074">
    <property type="component" value="Unassembled WGS sequence"/>
</dbReference>
<sequence>MKKRLIITICTLIVLIAALIAAFKITNIIRNKNTNKNDVFSTKANSKNAKIIGNISETEKEKVIKLTEKVANLTMNLNYNNFTLELHDKVLNDYCRLEHHVSNEEIARDIDSYKKDKQIDTLQSIDIQTLTKTPENFIDVKLSVKIHITYDSNRKERIVTYHQNYVFNKDNMICKARLDD</sequence>
<proteinExistence type="predicted"/>
<reference evidence="1" key="1">
    <citation type="journal article" date="2025" name="Int. J. Syst. Evol. Microbiol.">
        <title>Inconstantimicrobium mannanitabidum sp. nov., a novel member of the family Clostridiaceae isolated from anoxic soil under the treatment of reductive soil disinfestation.</title>
        <authorList>
            <person name="Ueki A."/>
            <person name="Tonouchi A."/>
            <person name="Honma S."/>
            <person name="Kaku N."/>
            <person name="Ueki K."/>
        </authorList>
    </citation>
    <scope>NUCLEOTIDE SEQUENCE</scope>
    <source>
        <strain evidence="1">TW13</strain>
    </source>
</reference>
<keyword evidence="2" id="KW-1185">Reference proteome</keyword>
<comment type="caution">
    <text evidence="1">The sequence shown here is derived from an EMBL/GenBank/DDBJ whole genome shotgun (WGS) entry which is preliminary data.</text>
</comment>
<evidence type="ECO:0000313" key="1">
    <source>
        <dbReference type="EMBL" id="GKX68336.1"/>
    </source>
</evidence>
<name>A0ACB5RGW7_9CLOT</name>
<gene>
    <name evidence="1" type="ORF">rsdtw13_35940</name>
</gene>